<gene>
    <name evidence="2" type="ORF">lam_072</name>
</gene>
<dbReference type="Pfam" id="PF00717">
    <property type="entry name" value="Peptidase_S24"/>
    <property type="match status" value="1"/>
</dbReference>
<dbReference type="AlphaFoldDB" id="U6B3F7"/>
<proteinExistence type="predicted"/>
<dbReference type="eggNOG" id="COG2932">
    <property type="taxonomic scope" value="Bacteria"/>
</dbReference>
<keyword evidence="3" id="KW-1185">Reference proteome</keyword>
<dbReference type="RefSeq" id="WP_007556692.1">
    <property type="nucleotide sequence ID" value="NC_022793.1"/>
</dbReference>
<dbReference type="CDD" id="cd06529">
    <property type="entry name" value="S24_LexA-like"/>
    <property type="match status" value="1"/>
</dbReference>
<dbReference type="Gene3D" id="2.10.109.10">
    <property type="entry name" value="Umud Fragment, subunit A"/>
    <property type="match status" value="1"/>
</dbReference>
<dbReference type="InterPro" id="IPR015927">
    <property type="entry name" value="Peptidase_S24_S26A/B/C"/>
</dbReference>
<dbReference type="SUPFAM" id="SSF51306">
    <property type="entry name" value="LexA/Signal peptidase"/>
    <property type="match status" value="1"/>
</dbReference>
<dbReference type="KEGG" id="lar:lam_072"/>
<reference evidence="2 3" key="1">
    <citation type="journal article" date="2014" name="Mol. Plant Microbe Interact.">
        <title>The complete genome sequence of Candidatus Liberibacter americanus, associated with citrus Huanglongbing.</title>
        <authorList>
            <person name="Wulff N.A."/>
            <person name="Zhang S."/>
            <person name="Setubal J.C."/>
            <person name="Almeida N.F."/>
            <person name="Martins E.C."/>
            <person name="Harakava R."/>
            <person name="Kumar D."/>
            <person name="Rangel L.T."/>
            <person name="Foissac X."/>
            <person name="Bove J."/>
            <person name="Gabriel D.W."/>
        </authorList>
    </citation>
    <scope>NUCLEOTIDE SEQUENCE [LARGE SCALE GENOMIC DNA]</scope>
    <source>
        <strain evidence="2 3">Sao Paulo</strain>
    </source>
</reference>
<dbReference type="InterPro" id="IPR036286">
    <property type="entry name" value="LexA/Signal_pep-like_sf"/>
</dbReference>
<evidence type="ECO:0000259" key="1">
    <source>
        <dbReference type="Pfam" id="PF00717"/>
    </source>
</evidence>
<dbReference type="InterPro" id="IPR039418">
    <property type="entry name" value="LexA-like"/>
</dbReference>
<dbReference type="HOGENOM" id="CLU_107980_0_0_5"/>
<sequence>MKTFSHEKIWESIDRIANRHNLTPSGLARKAGLDPTSFNKSKRLGIDGRNRWPSTESIAKILEATNETIHQFLESSISETGKNKKQDNVIPILDFAQNISDGFFDSGGYPVGKKWNTICVPEIKASHNGIYAIQIQDSSMLPLYRKGDILILNVTIQVNCGDRVLIKTYEGDMSAKILINQIDNSVDLMSLNCCYPIDNVDISNIEWMAKILWASQ</sequence>
<organism evidence="2 3">
    <name type="scientific">Candidatus Liberibacter americanus str. Sao Paulo</name>
    <dbReference type="NCBI Taxonomy" id="1261131"/>
    <lineage>
        <taxon>Bacteria</taxon>
        <taxon>Pseudomonadati</taxon>
        <taxon>Pseudomonadota</taxon>
        <taxon>Alphaproteobacteria</taxon>
        <taxon>Hyphomicrobiales</taxon>
        <taxon>Rhizobiaceae</taxon>
        <taxon>Liberibacter</taxon>
    </lineage>
</organism>
<dbReference type="STRING" id="1261131.lam_072"/>
<name>U6B3F7_9HYPH</name>
<dbReference type="EMBL" id="CP006604">
    <property type="protein sequence ID" value="AHA27455.1"/>
    <property type="molecule type" value="Genomic_DNA"/>
</dbReference>
<feature type="domain" description="Peptidase S24/S26A/S26B/S26C" evidence="1">
    <location>
        <begin position="114"/>
        <end position="211"/>
    </location>
</feature>
<accession>U6B3F7</accession>
<evidence type="ECO:0000313" key="2">
    <source>
        <dbReference type="EMBL" id="AHA27455.1"/>
    </source>
</evidence>
<protein>
    <submittedName>
        <fullName evidence="2">Putative transcriptional regulator</fullName>
    </submittedName>
</protein>
<evidence type="ECO:0000313" key="3">
    <source>
        <dbReference type="Proteomes" id="UP000017862"/>
    </source>
</evidence>
<dbReference type="PATRIC" id="fig|1261131.3.peg.66"/>
<dbReference type="Proteomes" id="UP000017862">
    <property type="component" value="Chromosome"/>
</dbReference>